<accession>A0ABR1Z6U4</accession>
<keyword evidence="2" id="KW-1185">Reference proteome</keyword>
<evidence type="ECO:0000313" key="2">
    <source>
        <dbReference type="Proteomes" id="UP001472677"/>
    </source>
</evidence>
<organism evidence="1 2">
    <name type="scientific">Hibiscus sabdariffa</name>
    <name type="common">roselle</name>
    <dbReference type="NCBI Taxonomy" id="183260"/>
    <lineage>
        <taxon>Eukaryota</taxon>
        <taxon>Viridiplantae</taxon>
        <taxon>Streptophyta</taxon>
        <taxon>Embryophyta</taxon>
        <taxon>Tracheophyta</taxon>
        <taxon>Spermatophyta</taxon>
        <taxon>Magnoliopsida</taxon>
        <taxon>eudicotyledons</taxon>
        <taxon>Gunneridae</taxon>
        <taxon>Pentapetalae</taxon>
        <taxon>rosids</taxon>
        <taxon>malvids</taxon>
        <taxon>Malvales</taxon>
        <taxon>Malvaceae</taxon>
        <taxon>Malvoideae</taxon>
        <taxon>Hibiscus</taxon>
    </lineage>
</organism>
<gene>
    <name evidence="1" type="ORF">V6N12_002556</name>
</gene>
<dbReference type="EMBL" id="JBBPBM010002752">
    <property type="protein sequence ID" value="KAK8474939.1"/>
    <property type="molecule type" value="Genomic_DNA"/>
</dbReference>
<comment type="caution">
    <text evidence="1">The sequence shown here is derived from an EMBL/GenBank/DDBJ whole genome shotgun (WGS) entry which is preliminary data.</text>
</comment>
<protein>
    <submittedName>
        <fullName evidence="1">Uncharacterized protein</fullName>
    </submittedName>
</protein>
<reference evidence="1 2" key="1">
    <citation type="journal article" date="2024" name="G3 (Bethesda)">
        <title>Genome assembly of Hibiscus sabdariffa L. provides insights into metabolisms of medicinal natural products.</title>
        <authorList>
            <person name="Kim T."/>
        </authorList>
    </citation>
    <scope>NUCLEOTIDE SEQUENCE [LARGE SCALE GENOMIC DNA]</scope>
    <source>
        <strain evidence="1">TK-2024</strain>
        <tissue evidence="1">Old leaves</tissue>
    </source>
</reference>
<name>A0ABR1Z6U4_9ROSI</name>
<dbReference type="Proteomes" id="UP001472677">
    <property type="component" value="Unassembled WGS sequence"/>
</dbReference>
<sequence>MKNFAVALAAIVFPAASSIGFGVLSRIKFSQIIPSGHGTWEKNYLESEPFKAKTSNGYCLISDHNRPISKLNTVSREHG</sequence>
<evidence type="ECO:0000313" key="1">
    <source>
        <dbReference type="EMBL" id="KAK8474939.1"/>
    </source>
</evidence>
<proteinExistence type="predicted"/>